<evidence type="ECO:0000256" key="1">
    <source>
        <dbReference type="SAM" id="Phobius"/>
    </source>
</evidence>
<accession>A0AAN4VXL2</accession>
<sequence length="292" mass="34145">MANRFCIFLVSFLQLAFLGKTQAQEIELDGFFLRDSVMIGEDLTYIVTAHYPMDLNILFPDSLYNFHPFEYNSREVYTTVTTEGISTDSIVYHISTFETDSLQQLSVPIYWVQEKDSVPVFTPMAEINFKPSLLTMPDSIALETAADYYPVIYPFNYPYWMAGTGILLFLAIITFGLFGGKIKRLFNIRKLERQHRQFLGNFDQHTSKREEEALSSLWKHYMEKVDNRPYPKLTTKEIGKILQQPEVLETLRLIDMNIYSQQAQQIDTQNYDRLRDLAISKYEDKLNQLKND</sequence>
<protein>
    <submittedName>
        <fullName evidence="2">Uncharacterized protein</fullName>
    </submittedName>
</protein>
<dbReference type="RefSeq" id="WP_338236034.1">
    <property type="nucleotide sequence ID" value="NZ_BQKE01000001.1"/>
</dbReference>
<keyword evidence="1" id="KW-0472">Membrane</keyword>
<evidence type="ECO:0000313" key="2">
    <source>
        <dbReference type="EMBL" id="GJM60200.1"/>
    </source>
</evidence>
<gene>
    <name evidence="2" type="ORF">PEDI_07520</name>
</gene>
<comment type="caution">
    <text evidence="2">The sequence shown here is derived from an EMBL/GenBank/DDBJ whole genome shotgun (WGS) entry which is preliminary data.</text>
</comment>
<name>A0AAN4VXL2_9BACT</name>
<organism evidence="2 3">
    <name type="scientific">Persicobacter diffluens</name>
    <dbReference type="NCBI Taxonomy" id="981"/>
    <lineage>
        <taxon>Bacteria</taxon>
        <taxon>Pseudomonadati</taxon>
        <taxon>Bacteroidota</taxon>
        <taxon>Cytophagia</taxon>
        <taxon>Cytophagales</taxon>
        <taxon>Persicobacteraceae</taxon>
        <taxon>Persicobacter</taxon>
    </lineage>
</organism>
<dbReference type="Proteomes" id="UP001310022">
    <property type="component" value="Unassembled WGS sequence"/>
</dbReference>
<keyword evidence="1" id="KW-1133">Transmembrane helix</keyword>
<keyword evidence="3" id="KW-1185">Reference proteome</keyword>
<dbReference type="EMBL" id="BQKE01000001">
    <property type="protein sequence ID" value="GJM60200.1"/>
    <property type="molecule type" value="Genomic_DNA"/>
</dbReference>
<dbReference type="AlphaFoldDB" id="A0AAN4VXL2"/>
<keyword evidence="1" id="KW-0812">Transmembrane</keyword>
<proteinExistence type="predicted"/>
<reference evidence="2 3" key="1">
    <citation type="submission" date="2021-12" db="EMBL/GenBank/DDBJ databases">
        <title>Genome sequencing of bacteria with rrn-lacking chromosome and rrn-plasmid.</title>
        <authorList>
            <person name="Anda M."/>
            <person name="Iwasaki W."/>
        </authorList>
    </citation>
    <scope>NUCLEOTIDE SEQUENCE [LARGE SCALE GENOMIC DNA]</scope>
    <source>
        <strain evidence="2 3">NBRC 15940</strain>
    </source>
</reference>
<evidence type="ECO:0000313" key="3">
    <source>
        <dbReference type="Proteomes" id="UP001310022"/>
    </source>
</evidence>
<feature type="transmembrane region" description="Helical" evidence="1">
    <location>
        <begin position="157"/>
        <end position="180"/>
    </location>
</feature>